<proteinExistence type="predicted"/>
<dbReference type="RefSeq" id="XP_007864571.1">
    <property type="nucleotide sequence ID" value="XM_007866380.1"/>
</dbReference>
<dbReference type="EMBL" id="KB469299">
    <property type="protein sequence ID" value="EPQ57480.1"/>
    <property type="molecule type" value="Genomic_DNA"/>
</dbReference>
<dbReference type="GeneID" id="19303835"/>
<sequence>MGAGVVEQLSTVDIPPGASIHACPRLLSLMQSRPPYLYLHQAEEVSLLRGKYIHEPLDDVTREKLCRYESFRWLDIIEGFHKGSLDLAGRHFSRYLPLQNLWRAFRKELMDVQQKRPSRGQENGTLESKVEAVVLRDEPDAESLQELRQKWSIASTITYEELLGKAAAIDYVMSVQPMPILQRRRLMFLPVELLDAIMGIAEVRDARFFSATCRLLRRISLKYIYTELIFICRMFPPEDGEFLDRLRAHKADIQSQLLPQRDRFMARLDFVKSRRDILDNMSKICIMDQWMTCPEALEEVGVVDIVRPLDATICTAIGGFLQAATSLTSLFLWQITLDPAIFQAVAAMPRLRTVHYNMCGLEFDPRWLVRHARSTSVVNLALVVNSETGWTMWNVLPLYPQARVCTICPNPGPLHNPLFLPEDVVQDSHAVAFFASVERLFIDSFDIPDAFTLPTLFGLAATTGNGLRLTHFKLHAVYGMNRNQIIELLTALSSAPLEVLILEGVQYAEPDLFELISNVFPNLIALTVCYRPNDFHPTGEIKWPCPSWEYAPHLRRFHRLQHLGMNLKHDIEYSPRDMLSVEEEYETLPEWDEDALDDNDWTIARTFSVSCPSLKTFLFVPGPRSSNFGIEITRNGSESLFTGKFDSHLPIKDFNPRYHDILFNTMCSWEDRDDKQGYMTGKEFTH</sequence>
<dbReference type="AlphaFoldDB" id="S7RS97"/>
<evidence type="ECO:0000313" key="1">
    <source>
        <dbReference type="EMBL" id="EPQ57480.1"/>
    </source>
</evidence>
<evidence type="ECO:0000313" key="2">
    <source>
        <dbReference type="Proteomes" id="UP000030669"/>
    </source>
</evidence>
<reference evidence="1 2" key="1">
    <citation type="journal article" date="2012" name="Science">
        <title>The Paleozoic origin of enzymatic lignin decomposition reconstructed from 31 fungal genomes.</title>
        <authorList>
            <person name="Floudas D."/>
            <person name="Binder M."/>
            <person name="Riley R."/>
            <person name="Barry K."/>
            <person name="Blanchette R.A."/>
            <person name="Henrissat B."/>
            <person name="Martinez A.T."/>
            <person name="Otillar R."/>
            <person name="Spatafora J.W."/>
            <person name="Yadav J.S."/>
            <person name="Aerts A."/>
            <person name="Benoit I."/>
            <person name="Boyd A."/>
            <person name="Carlson A."/>
            <person name="Copeland A."/>
            <person name="Coutinho P.M."/>
            <person name="de Vries R.P."/>
            <person name="Ferreira P."/>
            <person name="Findley K."/>
            <person name="Foster B."/>
            <person name="Gaskell J."/>
            <person name="Glotzer D."/>
            <person name="Gorecki P."/>
            <person name="Heitman J."/>
            <person name="Hesse C."/>
            <person name="Hori C."/>
            <person name="Igarashi K."/>
            <person name="Jurgens J.A."/>
            <person name="Kallen N."/>
            <person name="Kersten P."/>
            <person name="Kohler A."/>
            <person name="Kuees U."/>
            <person name="Kumar T.K.A."/>
            <person name="Kuo A."/>
            <person name="LaButti K."/>
            <person name="Larrondo L.F."/>
            <person name="Lindquist E."/>
            <person name="Ling A."/>
            <person name="Lombard V."/>
            <person name="Lucas S."/>
            <person name="Lundell T."/>
            <person name="Martin R."/>
            <person name="McLaughlin D.J."/>
            <person name="Morgenstern I."/>
            <person name="Morin E."/>
            <person name="Murat C."/>
            <person name="Nagy L.G."/>
            <person name="Nolan M."/>
            <person name="Ohm R.A."/>
            <person name="Patyshakuliyeva A."/>
            <person name="Rokas A."/>
            <person name="Ruiz-Duenas F.J."/>
            <person name="Sabat G."/>
            <person name="Salamov A."/>
            <person name="Samejima M."/>
            <person name="Schmutz J."/>
            <person name="Slot J.C."/>
            <person name="St John F."/>
            <person name="Stenlid J."/>
            <person name="Sun H."/>
            <person name="Sun S."/>
            <person name="Syed K."/>
            <person name="Tsang A."/>
            <person name="Wiebenga A."/>
            <person name="Young D."/>
            <person name="Pisabarro A."/>
            <person name="Eastwood D.C."/>
            <person name="Martin F."/>
            <person name="Cullen D."/>
            <person name="Grigoriev I.V."/>
            <person name="Hibbett D.S."/>
        </authorList>
    </citation>
    <scope>NUCLEOTIDE SEQUENCE [LARGE SCALE GENOMIC DNA]</scope>
    <source>
        <strain evidence="1 2">ATCC 11539</strain>
    </source>
</reference>
<dbReference type="Proteomes" id="UP000030669">
    <property type="component" value="Unassembled WGS sequence"/>
</dbReference>
<dbReference type="SUPFAM" id="SSF52047">
    <property type="entry name" value="RNI-like"/>
    <property type="match status" value="1"/>
</dbReference>
<protein>
    <recommendedName>
        <fullName evidence="3">F-box domain-containing protein</fullName>
    </recommendedName>
</protein>
<dbReference type="KEGG" id="gtr:GLOTRDRAFT_137801"/>
<evidence type="ECO:0008006" key="3">
    <source>
        <dbReference type="Google" id="ProtNLM"/>
    </source>
</evidence>
<gene>
    <name evidence="1" type="ORF">GLOTRDRAFT_137801</name>
</gene>
<accession>S7RS97</accession>
<dbReference type="OMA" id="HISRCLP"/>
<dbReference type="OrthoDB" id="3258311at2759"/>
<organism evidence="1 2">
    <name type="scientific">Gloeophyllum trabeum (strain ATCC 11539 / FP-39264 / Madison 617)</name>
    <name type="common">Brown rot fungus</name>
    <dbReference type="NCBI Taxonomy" id="670483"/>
    <lineage>
        <taxon>Eukaryota</taxon>
        <taxon>Fungi</taxon>
        <taxon>Dikarya</taxon>
        <taxon>Basidiomycota</taxon>
        <taxon>Agaricomycotina</taxon>
        <taxon>Agaricomycetes</taxon>
        <taxon>Gloeophyllales</taxon>
        <taxon>Gloeophyllaceae</taxon>
        <taxon>Gloeophyllum</taxon>
    </lineage>
</organism>
<name>S7RS97_GLOTA</name>
<dbReference type="eggNOG" id="ENOG502SQ6A">
    <property type="taxonomic scope" value="Eukaryota"/>
</dbReference>
<keyword evidence="2" id="KW-1185">Reference proteome</keyword>
<dbReference type="HOGENOM" id="CLU_024464_0_0_1"/>